<gene>
    <name evidence="6" type="ORF">KL86SPO_40046</name>
</gene>
<dbReference type="InterPro" id="IPR029063">
    <property type="entry name" value="SAM-dependent_MTases_sf"/>
</dbReference>
<dbReference type="GO" id="GO:0032259">
    <property type="term" value="P:methylation"/>
    <property type="evidence" value="ECO:0007669"/>
    <property type="project" value="UniProtKB-KW"/>
</dbReference>
<accession>A0A212LVM0</accession>
<dbReference type="InterPro" id="IPR016461">
    <property type="entry name" value="COMT-like"/>
</dbReference>
<organism evidence="6">
    <name type="scientific">uncultured Sporomusa sp</name>
    <dbReference type="NCBI Taxonomy" id="307249"/>
    <lineage>
        <taxon>Bacteria</taxon>
        <taxon>Bacillati</taxon>
        <taxon>Bacillota</taxon>
        <taxon>Negativicutes</taxon>
        <taxon>Selenomonadales</taxon>
        <taxon>Sporomusaceae</taxon>
        <taxon>Sporomusa</taxon>
        <taxon>environmental samples</taxon>
    </lineage>
</organism>
<dbReference type="Pfam" id="PF00891">
    <property type="entry name" value="Methyltransf_2"/>
    <property type="match status" value="1"/>
</dbReference>
<reference evidence="6" key="1">
    <citation type="submission" date="2016-08" db="EMBL/GenBank/DDBJ databases">
        <authorList>
            <person name="Seilhamer J.J."/>
        </authorList>
    </citation>
    <scope>NUCLEOTIDE SEQUENCE</scope>
    <source>
        <strain evidence="6">86</strain>
    </source>
</reference>
<dbReference type="InterPro" id="IPR036388">
    <property type="entry name" value="WH-like_DNA-bd_sf"/>
</dbReference>
<evidence type="ECO:0000256" key="2">
    <source>
        <dbReference type="ARBA" id="ARBA00022679"/>
    </source>
</evidence>
<dbReference type="InterPro" id="IPR036390">
    <property type="entry name" value="WH_DNA-bd_sf"/>
</dbReference>
<dbReference type="AlphaFoldDB" id="A0A212LVM0"/>
<evidence type="ECO:0000313" key="6">
    <source>
        <dbReference type="EMBL" id="SCM81562.1"/>
    </source>
</evidence>
<dbReference type="GO" id="GO:0046983">
    <property type="term" value="F:protein dimerization activity"/>
    <property type="evidence" value="ECO:0007669"/>
    <property type="project" value="InterPro"/>
</dbReference>
<evidence type="ECO:0000259" key="4">
    <source>
        <dbReference type="Pfam" id="PF00891"/>
    </source>
</evidence>
<evidence type="ECO:0000259" key="5">
    <source>
        <dbReference type="Pfam" id="PF08100"/>
    </source>
</evidence>
<name>A0A212LVM0_9FIRM</name>
<dbReference type="Gene3D" id="1.10.10.10">
    <property type="entry name" value="Winged helix-like DNA-binding domain superfamily/Winged helix DNA-binding domain"/>
    <property type="match status" value="1"/>
</dbReference>
<protein>
    <submittedName>
        <fullName evidence="6">O-methyltransferase family 2</fullName>
    </submittedName>
</protein>
<keyword evidence="1 6" id="KW-0489">Methyltransferase</keyword>
<dbReference type="SUPFAM" id="SSF53335">
    <property type="entry name" value="S-adenosyl-L-methionine-dependent methyltransferases"/>
    <property type="match status" value="1"/>
</dbReference>
<dbReference type="RefSeq" id="WP_288184558.1">
    <property type="nucleotide sequence ID" value="NZ_LT608335.1"/>
</dbReference>
<dbReference type="CDD" id="cd02440">
    <property type="entry name" value="AdoMet_MTases"/>
    <property type="match status" value="1"/>
</dbReference>
<sequence length="336" mass="36697">MKNPGQNPGMLYRMTQQFKEAQLLFAGIELDVFSYLQEEAEAGVVAAQTGYNARNLALFLNSLAAIGLLKKNGEYFQNTPVAEAFLNRNSSFYLGEYLVFWNEMTSLHRVAEQVRMGPDAGTQQHNQGGRVYNFRELARLSATEIYTGRVQSFLQAIRGVFLPDSALRLLDLGGGSGMMAIECAAHFPQASGVIFEHPLVADIPEQFVKERGLADRLAVWRGDFTTDDIGTGYDLIIASGVLDFASADLPGMAARIARALKPHGYLYLVSHQVSADFLTPKESIVNWLSSHLDGLNLLQSRQSIDAALAAAGLTKMSQQAQAGVISGLVGELYHFA</sequence>
<feature type="domain" description="O-methyltransferase dimerisation" evidence="5">
    <location>
        <begin position="14"/>
        <end position="87"/>
    </location>
</feature>
<dbReference type="InterPro" id="IPR001077">
    <property type="entry name" value="COMT_C"/>
</dbReference>
<dbReference type="Gene3D" id="3.40.50.150">
    <property type="entry name" value="Vaccinia Virus protein VP39"/>
    <property type="match status" value="1"/>
</dbReference>
<dbReference type="Pfam" id="PF08100">
    <property type="entry name" value="Dimerisation"/>
    <property type="match status" value="1"/>
</dbReference>
<evidence type="ECO:0000256" key="3">
    <source>
        <dbReference type="ARBA" id="ARBA00022691"/>
    </source>
</evidence>
<dbReference type="PROSITE" id="PS51683">
    <property type="entry name" value="SAM_OMT_II"/>
    <property type="match status" value="1"/>
</dbReference>
<feature type="domain" description="O-methyltransferase C-terminal" evidence="4">
    <location>
        <begin position="168"/>
        <end position="281"/>
    </location>
</feature>
<dbReference type="SUPFAM" id="SSF46785">
    <property type="entry name" value="Winged helix' DNA-binding domain"/>
    <property type="match status" value="1"/>
</dbReference>
<dbReference type="InterPro" id="IPR012967">
    <property type="entry name" value="COMT_dimerisation"/>
</dbReference>
<keyword evidence="2 6" id="KW-0808">Transferase</keyword>
<dbReference type="GO" id="GO:0008171">
    <property type="term" value="F:O-methyltransferase activity"/>
    <property type="evidence" value="ECO:0007669"/>
    <property type="project" value="InterPro"/>
</dbReference>
<proteinExistence type="predicted"/>
<dbReference type="EMBL" id="FMJE01000004">
    <property type="protein sequence ID" value="SCM81562.1"/>
    <property type="molecule type" value="Genomic_DNA"/>
</dbReference>
<evidence type="ECO:0000256" key="1">
    <source>
        <dbReference type="ARBA" id="ARBA00022603"/>
    </source>
</evidence>
<keyword evidence="3" id="KW-0949">S-adenosyl-L-methionine</keyword>